<reference evidence="2 3" key="1">
    <citation type="submission" date="2018-10" db="EMBL/GenBank/DDBJ databases">
        <title>Genome Sequencing of Pantoea dispersa DSM 32899.</title>
        <authorList>
            <person name="Nawrath M."/>
            <person name="Ottenheim C."/>
            <person name="Wilm A."/>
            <person name="Zimmermann W."/>
            <person name="Wu J.C."/>
        </authorList>
    </citation>
    <scope>NUCLEOTIDE SEQUENCE [LARGE SCALE GENOMIC DNA]</scope>
    <source>
        <strain evidence="2 3">DSM 32899</strain>
    </source>
</reference>
<evidence type="ECO:0000256" key="1">
    <source>
        <dbReference type="SAM" id="MobiDB-lite"/>
    </source>
</evidence>
<name>A0A518XFG9_9GAMM</name>
<dbReference type="KEGG" id="pdis:D8B20_14100"/>
<dbReference type="EMBL" id="CP032702">
    <property type="protein sequence ID" value="QDY42938.1"/>
    <property type="molecule type" value="Genomic_DNA"/>
</dbReference>
<protein>
    <submittedName>
        <fullName evidence="2">Uncharacterized protein</fullName>
    </submittedName>
</protein>
<feature type="region of interest" description="Disordered" evidence="1">
    <location>
        <begin position="1"/>
        <end position="26"/>
    </location>
</feature>
<organism evidence="2 3">
    <name type="scientific">Candidatus Pantoea soli</name>
    <dbReference type="NCBI Taxonomy" id="3098669"/>
    <lineage>
        <taxon>Bacteria</taxon>
        <taxon>Pseudomonadati</taxon>
        <taxon>Pseudomonadota</taxon>
        <taxon>Gammaproteobacteria</taxon>
        <taxon>Enterobacterales</taxon>
        <taxon>Erwiniaceae</taxon>
        <taxon>Pantoea</taxon>
    </lineage>
</organism>
<gene>
    <name evidence="2" type="ORF">D8B20_14100</name>
</gene>
<evidence type="ECO:0000313" key="3">
    <source>
        <dbReference type="Proteomes" id="UP000319411"/>
    </source>
</evidence>
<dbReference type="Proteomes" id="UP000319411">
    <property type="component" value="Chromosome"/>
</dbReference>
<keyword evidence="3" id="KW-1185">Reference proteome</keyword>
<evidence type="ECO:0000313" key="2">
    <source>
        <dbReference type="EMBL" id="QDY42938.1"/>
    </source>
</evidence>
<dbReference type="AlphaFoldDB" id="A0A518XFG9"/>
<accession>A0A518XFG9</accession>
<sequence>MREPGQKAGDAIAAGITEPGGGQRGADARQFAARHQYIGMHSLFGEVMATLGRECLHSGMTPALTLLRWVFYRQR</sequence>
<proteinExistence type="predicted"/>